<evidence type="ECO:0008006" key="3">
    <source>
        <dbReference type="Google" id="ProtNLM"/>
    </source>
</evidence>
<dbReference type="EMBL" id="WNKW01000003">
    <property type="protein sequence ID" value="MTW33867.1"/>
    <property type="molecule type" value="Genomic_DNA"/>
</dbReference>
<sequence>MQVRYPRAESLDDERGEYGYALLQLALTKAGNRYQAVLSQTSMQQNRALVELQSGAGRIDIVGTMTSIERETALLPVRIPMSRGLIGWRVGLLRGDRQDLLRDVRNISDLKKFSTGQGHDWPDLTILRHNGILVYPVAVYSSLFGMLNAGRYDWAPRSLNEIWGEARRHPELAVDQHILLHYPTADYFFVNKNNPALAENIRQGLELALADGSFEQLFYLHYGPGIRRAQLDKRVLIELPNPLLSPQTPLQRKELWFSLSDLKRLH</sequence>
<evidence type="ECO:0000313" key="2">
    <source>
        <dbReference type="Proteomes" id="UP000735592"/>
    </source>
</evidence>
<dbReference type="SUPFAM" id="SSF53850">
    <property type="entry name" value="Periplasmic binding protein-like II"/>
    <property type="match status" value="1"/>
</dbReference>
<comment type="caution">
    <text evidence="1">The sequence shown here is derived from an EMBL/GenBank/DDBJ whole genome shotgun (WGS) entry which is preliminary data.</text>
</comment>
<accession>A0ABW9ST13</accession>
<proteinExistence type="predicted"/>
<reference evidence="1 2" key="1">
    <citation type="submission" date="2019-11" db="EMBL/GenBank/DDBJ databases">
        <title>Type strains purchased from KCTC, JCM and DSMZ.</title>
        <authorList>
            <person name="Lu H."/>
        </authorList>
    </citation>
    <scope>NUCLEOTIDE SEQUENCE [LARGE SCALE GENOMIC DNA]</scope>
    <source>
        <strain evidence="1 2">DSM 103461</strain>
    </source>
</reference>
<keyword evidence="2" id="KW-1185">Reference proteome</keyword>
<evidence type="ECO:0000313" key="1">
    <source>
        <dbReference type="EMBL" id="MTW33867.1"/>
    </source>
</evidence>
<gene>
    <name evidence="1" type="ORF">GM655_13710</name>
</gene>
<dbReference type="Proteomes" id="UP000735592">
    <property type="component" value="Unassembled WGS sequence"/>
</dbReference>
<organism evidence="1 2">
    <name type="scientific">Pseudoduganella danionis</name>
    <dbReference type="NCBI Taxonomy" id="1890295"/>
    <lineage>
        <taxon>Bacteria</taxon>
        <taxon>Pseudomonadati</taxon>
        <taxon>Pseudomonadota</taxon>
        <taxon>Betaproteobacteria</taxon>
        <taxon>Burkholderiales</taxon>
        <taxon>Oxalobacteraceae</taxon>
        <taxon>Telluria group</taxon>
        <taxon>Pseudoduganella</taxon>
    </lineage>
</organism>
<protein>
    <recommendedName>
        <fullName evidence="3">Transporter substrate-binding domain-containing protein</fullName>
    </recommendedName>
</protein>
<name>A0ABW9ST13_9BURK</name>